<protein>
    <submittedName>
        <fullName evidence="6">TetR/AcrR family transcriptional regulator</fullName>
    </submittedName>
</protein>
<evidence type="ECO:0000313" key="7">
    <source>
        <dbReference type="Proteomes" id="UP000292003"/>
    </source>
</evidence>
<dbReference type="InterPro" id="IPR009057">
    <property type="entry name" value="Homeodomain-like_sf"/>
</dbReference>
<dbReference type="Proteomes" id="UP000292003">
    <property type="component" value="Unassembled WGS sequence"/>
</dbReference>
<dbReference type="EMBL" id="SFCC01000004">
    <property type="protein sequence ID" value="RZQ64468.1"/>
    <property type="molecule type" value="Genomic_DNA"/>
</dbReference>
<dbReference type="Pfam" id="PF00440">
    <property type="entry name" value="TetR_N"/>
    <property type="match status" value="1"/>
</dbReference>
<dbReference type="SUPFAM" id="SSF48498">
    <property type="entry name" value="Tetracyclin repressor-like, C-terminal domain"/>
    <property type="match status" value="1"/>
</dbReference>
<feature type="DNA-binding region" description="H-T-H motif" evidence="4">
    <location>
        <begin position="32"/>
        <end position="51"/>
    </location>
</feature>
<dbReference type="AlphaFoldDB" id="A0A4Q7JBK2"/>
<sequence length="186" mass="19643">MAGPAAAAVSTRDDILRAALTVVGEQGVAGLTNRRIAAAAGVSLGSLTYHFASQTELLREAMLRFAEQEAAQLTALAEAHRAEGLGLEEVARLVERVIEQLPFGTNEIAALELYLHAGRDGGLRESARRCFAGYDELATTVLTALGVPEPERTATQVVALIVGMQLRRLATGEPQPAAEALTRLVS</sequence>
<accession>A0A4Q7JBK2</accession>
<reference evidence="6 7" key="1">
    <citation type="submission" date="2019-02" db="EMBL/GenBank/DDBJ databases">
        <title>Draft genome sequence of Amycolatopsis sp. 8-3EHSu isolated from roots of Suaeda maritima.</title>
        <authorList>
            <person name="Duangmal K."/>
            <person name="Chantavorakit T."/>
        </authorList>
    </citation>
    <scope>NUCLEOTIDE SEQUENCE [LARGE SCALE GENOMIC DNA]</scope>
    <source>
        <strain evidence="6 7">8-3EHSu</strain>
    </source>
</reference>
<dbReference type="InterPro" id="IPR041583">
    <property type="entry name" value="TetR_C_31"/>
</dbReference>
<feature type="domain" description="HTH tetR-type" evidence="5">
    <location>
        <begin position="9"/>
        <end position="69"/>
    </location>
</feature>
<evidence type="ECO:0000256" key="3">
    <source>
        <dbReference type="ARBA" id="ARBA00023163"/>
    </source>
</evidence>
<dbReference type="InterPro" id="IPR036271">
    <property type="entry name" value="Tet_transcr_reg_TetR-rel_C_sf"/>
</dbReference>
<dbReference type="GO" id="GO:0003677">
    <property type="term" value="F:DNA binding"/>
    <property type="evidence" value="ECO:0007669"/>
    <property type="project" value="UniProtKB-UniRule"/>
</dbReference>
<evidence type="ECO:0000256" key="2">
    <source>
        <dbReference type="ARBA" id="ARBA00023125"/>
    </source>
</evidence>
<dbReference type="SUPFAM" id="SSF46689">
    <property type="entry name" value="Homeodomain-like"/>
    <property type="match status" value="1"/>
</dbReference>
<gene>
    <name evidence="6" type="ORF">EWH70_10265</name>
</gene>
<evidence type="ECO:0000256" key="1">
    <source>
        <dbReference type="ARBA" id="ARBA00023015"/>
    </source>
</evidence>
<keyword evidence="7" id="KW-1185">Reference proteome</keyword>
<evidence type="ECO:0000259" key="5">
    <source>
        <dbReference type="PROSITE" id="PS50977"/>
    </source>
</evidence>
<dbReference type="OrthoDB" id="6929199at2"/>
<dbReference type="Pfam" id="PF17940">
    <property type="entry name" value="TetR_C_31"/>
    <property type="match status" value="1"/>
</dbReference>
<dbReference type="PROSITE" id="PS50977">
    <property type="entry name" value="HTH_TETR_2"/>
    <property type="match status" value="1"/>
</dbReference>
<dbReference type="PANTHER" id="PTHR47506:SF6">
    <property type="entry name" value="HTH-TYPE TRANSCRIPTIONAL REPRESSOR NEMR"/>
    <property type="match status" value="1"/>
</dbReference>
<name>A0A4Q7JBK2_9PSEU</name>
<evidence type="ECO:0000313" key="6">
    <source>
        <dbReference type="EMBL" id="RZQ64468.1"/>
    </source>
</evidence>
<keyword evidence="3" id="KW-0804">Transcription</keyword>
<evidence type="ECO:0000256" key="4">
    <source>
        <dbReference type="PROSITE-ProRule" id="PRU00335"/>
    </source>
</evidence>
<dbReference type="InterPro" id="IPR001647">
    <property type="entry name" value="HTH_TetR"/>
</dbReference>
<proteinExistence type="predicted"/>
<dbReference type="PRINTS" id="PR00455">
    <property type="entry name" value="HTHTETR"/>
</dbReference>
<keyword evidence="1" id="KW-0805">Transcription regulation</keyword>
<dbReference type="Gene3D" id="1.10.357.10">
    <property type="entry name" value="Tetracycline Repressor, domain 2"/>
    <property type="match status" value="1"/>
</dbReference>
<comment type="caution">
    <text evidence="6">The sequence shown here is derived from an EMBL/GenBank/DDBJ whole genome shotgun (WGS) entry which is preliminary data.</text>
</comment>
<keyword evidence="2 4" id="KW-0238">DNA-binding</keyword>
<dbReference type="PANTHER" id="PTHR47506">
    <property type="entry name" value="TRANSCRIPTIONAL REGULATORY PROTEIN"/>
    <property type="match status" value="1"/>
</dbReference>
<organism evidence="6 7">
    <name type="scientific">Amycolatopsis suaedae</name>
    <dbReference type="NCBI Taxonomy" id="2510978"/>
    <lineage>
        <taxon>Bacteria</taxon>
        <taxon>Bacillati</taxon>
        <taxon>Actinomycetota</taxon>
        <taxon>Actinomycetes</taxon>
        <taxon>Pseudonocardiales</taxon>
        <taxon>Pseudonocardiaceae</taxon>
        <taxon>Amycolatopsis</taxon>
    </lineage>
</organism>